<accession>A0A168E7M9</accession>
<evidence type="ECO:0000313" key="3">
    <source>
        <dbReference type="Proteomes" id="UP000076794"/>
    </source>
</evidence>
<protein>
    <submittedName>
        <fullName evidence="2">Uncharacterized protein</fullName>
    </submittedName>
</protein>
<dbReference type="OrthoDB" id="5185368at2"/>
<dbReference type="Proteomes" id="UP000076794">
    <property type="component" value="Chromosome"/>
</dbReference>
<reference evidence="2 3" key="1">
    <citation type="submission" date="2016-01" db="EMBL/GenBank/DDBJ databases">
        <title>Complete genome sequence of a soil Actinobacterium, Isoptericola dokdonensis DS-3.</title>
        <authorList>
            <person name="Kwon S.-K."/>
            <person name="Kim J.F."/>
        </authorList>
    </citation>
    <scope>NUCLEOTIDE SEQUENCE [LARGE SCALE GENOMIC DNA]</scope>
    <source>
        <strain evidence="2 3">DS-3</strain>
    </source>
</reference>
<dbReference type="PATRIC" id="fig|1300344.3.peg.97"/>
<sequence>MSDGFFTLYGDSAPHNWLPDWLTALGARLTSPGAEQLVALIDFDGDRHLVDLSTFHRSLADEELNRTFQTWLSESDDMIVTARRVSDQLYSVTCYLDGLDAAEIDAATRAATERVTRSPAEVVALVVDRRGATADFDWDTYVIRPGVVAAAPDLLIMRDDSGRSAASLGGEWRRDDPAPGLARFNRPA</sequence>
<dbReference type="EMBL" id="CP014209">
    <property type="protein sequence ID" value="ANC29696.1"/>
    <property type="molecule type" value="Genomic_DNA"/>
</dbReference>
<evidence type="ECO:0000256" key="1">
    <source>
        <dbReference type="SAM" id="MobiDB-lite"/>
    </source>
</evidence>
<name>A0A168E7M9_9MICO</name>
<gene>
    <name evidence="2" type="ORF">I598_0103</name>
</gene>
<organism evidence="2 3">
    <name type="scientific">Isoptericola dokdonensis DS-3</name>
    <dbReference type="NCBI Taxonomy" id="1300344"/>
    <lineage>
        <taxon>Bacteria</taxon>
        <taxon>Bacillati</taxon>
        <taxon>Actinomycetota</taxon>
        <taxon>Actinomycetes</taxon>
        <taxon>Micrococcales</taxon>
        <taxon>Promicromonosporaceae</taxon>
        <taxon>Isoptericola</taxon>
    </lineage>
</organism>
<keyword evidence="3" id="KW-1185">Reference proteome</keyword>
<proteinExistence type="predicted"/>
<dbReference type="KEGG" id="ido:I598_0103"/>
<dbReference type="RefSeq" id="WP_068200262.1">
    <property type="nucleotide sequence ID" value="NZ_CP014209.1"/>
</dbReference>
<evidence type="ECO:0000313" key="2">
    <source>
        <dbReference type="EMBL" id="ANC29696.1"/>
    </source>
</evidence>
<feature type="region of interest" description="Disordered" evidence="1">
    <location>
        <begin position="165"/>
        <end position="188"/>
    </location>
</feature>
<dbReference type="AlphaFoldDB" id="A0A168E7M9"/>